<evidence type="ECO:0000313" key="2">
    <source>
        <dbReference type="EMBL" id="MEY8443578.1"/>
    </source>
</evidence>
<feature type="signal peptide" evidence="1">
    <location>
        <begin position="1"/>
        <end position="27"/>
    </location>
</feature>
<dbReference type="RefSeq" id="WP_369948222.1">
    <property type="nucleotide sequence ID" value="NZ_JBCLSH010000012.1"/>
</dbReference>
<reference evidence="2 3" key="1">
    <citation type="submission" date="2024-03" db="EMBL/GenBank/DDBJ databases">
        <title>Mouse gut bacterial collection (mGBC) of GemPharmatech.</title>
        <authorList>
            <person name="He Y."/>
            <person name="Dong L."/>
            <person name="Wu D."/>
            <person name="Gao X."/>
            <person name="Lin Z."/>
        </authorList>
    </citation>
    <scope>NUCLEOTIDE SEQUENCE [LARGE SCALE GENOMIC DNA]</scope>
    <source>
        <strain evidence="2 3">61-15</strain>
    </source>
</reference>
<gene>
    <name evidence="2" type="ORF">AALA52_04880</name>
</gene>
<evidence type="ECO:0000313" key="3">
    <source>
        <dbReference type="Proteomes" id="UP001565283"/>
    </source>
</evidence>
<organism evidence="2 3">
    <name type="scientific">Lactococcus ileimucosae</name>
    <dbReference type="NCBI Taxonomy" id="2941329"/>
    <lineage>
        <taxon>Bacteria</taxon>
        <taxon>Bacillati</taxon>
        <taxon>Bacillota</taxon>
        <taxon>Bacilli</taxon>
        <taxon>Lactobacillales</taxon>
        <taxon>Streptococcaceae</taxon>
        <taxon>Lactococcus</taxon>
    </lineage>
</organism>
<keyword evidence="3" id="KW-1185">Reference proteome</keyword>
<accession>A0ABV4D1Z3</accession>
<dbReference type="Proteomes" id="UP001565283">
    <property type="component" value="Unassembled WGS sequence"/>
</dbReference>
<protein>
    <recommendedName>
        <fullName evidence="4">WxL domain-containing protein</fullName>
    </recommendedName>
</protein>
<evidence type="ECO:0000256" key="1">
    <source>
        <dbReference type="SAM" id="SignalP"/>
    </source>
</evidence>
<feature type="chain" id="PRO_5045965073" description="WxL domain-containing protein" evidence="1">
    <location>
        <begin position="28"/>
        <end position="190"/>
    </location>
</feature>
<proteinExistence type="predicted"/>
<comment type="caution">
    <text evidence="2">The sequence shown here is derived from an EMBL/GenBank/DDBJ whole genome shotgun (WGS) entry which is preliminary data.</text>
</comment>
<dbReference type="EMBL" id="JBCLSH010000012">
    <property type="protein sequence ID" value="MEY8443578.1"/>
    <property type="molecule type" value="Genomic_DNA"/>
</dbReference>
<name>A0ABV4D1Z3_9LACT</name>
<sequence length="190" mass="20035">MKRKMKLISYTALTLIANVIFISPVHADVQIDTNNGSADTYINVTAPATDNLYLTQAPDFNFSNTEATTTGAISTKGTAAYTIVNITGNSNGYNLQQKISEFTGNIDGKPTVLPLKYFKISVADNASGTIKGSNAVNILGQAGRVLTGQRNAQGNQSSGGATAEIQLDTTREIKPGAYQATITNTLVQGL</sequence>
<evidence type="ECO:0008006" key="4">
    <source>
        <dbReference type="Google" id="ProtNLM"/>
    </source>
</evidence>
<keyword evidence="1" id="KW-0732">Signal</keyword>